<dbReference type="InterPro" id="IPR004841">
    <property type="entry name" value="AA-permease/SLC12A_dom"/>
</dbReference>
<feature type="transmembrane region" description="Helical" evidence="7">
    <location>
        <begin position="328"/>
        <end position="349"/>
    </location>
</feature>
<dbReference type="PANTHER" id="PTHR43495">
    <property type="entry name" value="GABA PERMEASE"/>
    <property type="match status" value="1"/>
</dbReference>
<keyword evidence="3 7" id="KW-0812">Transmembrane</keyword>
<reference evidence="9 10" key="1">
    <citation type="submission" date="2022-01" db="EMBL/GenBank/DDBJ databases">
        <title>Alkalihalobacillus sp. EGI L200015, a novel bacterium isolated from a salt lake sediment.</title>
        <authorList>
            <person name="Gao L."/>
            <person name="Fang B.-Z."/>
            <person name="Li W.-J."/>
        </authorList>
    </citation>
    <scope>NUCLEOTIDE SEQUENCE [LARGE SCALE GENOMIC DNA]</scope>
    <source>
        <strain evidence="9 10">KCTC 12718</strain>
    </source>
</reference>
<feature type="transmembrane region" description="Helical" evidence="7">
    <location>
        <begin position="285"/>
        <end position="308"/>
    </location>
</feature>
<dbReference type="PROSITE" id="PS51257">
    <property type="entry name" value="PROKAR_LIPOPROTEIN"/>
    <property type="match status" value="1"/>
</dbReference>
<evidence type="ECO:0000256" key="2">
    <source>
        <dbReference type="ARBA" id="ARBA00022448"/>
    </source>
</evidence>
<gene>
    <name evidence="9" type="ORF">L2716_01775</name>
</gene>
<accession>A0ABS9GXM5</accession>
<protein>
    <submittedName>
        <fullName evidence="9">Amino acid permease</fullName>
    </submittedName>
</protein>
<feature type="transmembrane region" description="Helical" evidence="7">
    <location>
        <begin position="12"/>
        <end position="36"/>
    </location>
</feature>
<feature type="transmembrane region" description="Helical" evidence="7">
    <location>
        <begin position="234"/>
        <end position="256"/>
    </location>
</feature>
<dbReference type="Proteomes" id="UP001649381">
    <property type="component" value="Unassembled WGS sequence"/>
</dbReference>
<feature type="transmembrane region" description="Helical" evidence="7">
    <location>
        <begin position="153"/>
        <end position="176"/>
    </location>
</feature>
<dbReference type="Pfam" id="PF00324">
    <property type="entry name" value="AA_permease"/>
    <property type="match status" value="1"/>
</dbReference>
<evidence type="ECO:0000256" key="5">
    <source>
        <dbReference type="ARBA" id="ARBA00022989"/>
    </source>
</evidence>
<feature type="transmembrane region" description="Helical" evidence="7">
    <location>
        <begin position="122"/>
        <end position="141"/>
    </location>
</feature>
<evidence type="ECO:0000256" key="7">
    <source>
        <dbReference type="SAM" id="Phobius"/>
    </source>
</evidence>
<keyword evidence="5 7" id="KW-1133">Transmembrane helix</keyword>
<organism evidence="9 10">
    <name type="scientific">Pseudalkalibacillus berkeleyi</name>
    <dbReference type="NCBI Taxonomy" id="1069813"/>
    <lineage>
        <taxon>Bacteria</taxon>
        <taxon>Bacillati</taxon>
        <taxon>Bacillota</taxon>
        <taxon>Bacilli</taxon>
        <taxon>Bacillales</taxon>
        <taxon>Fictibacillaceae</taxon>
        <taxon>Pseudalkalibacillus</taxon>
    </lineage>
</organism>
<dbReference type="RefSeq" id="WP_236331151.1">
    <property type="nucleotide sequence ID" value="NZ_JAKIJS010000001.1"/>
</dbReference>
<keyword evidence="4" id="KW-0029">Amino-acid transport</keyword>
<evidence type="ECO:0000256" key="1">
    <source>
        <dbReference type="ARBA" id="ARBA00004141"/>
    </source>
</evidence>
<feature type="transmembrane region" description="Helical" evidence="7">
    <location>
        <begin position="81"/>
        <end position="102"/>
    </location>
</feature>
<keyword evidence="6 7" id="KW-0472">Membrane</keyword>
<feature type="domain" description="Amino acid permease/ SLC12A" evidence="8">
    <location>
        <begin position="16"/>
        <end position="390"/>
    </location>
</feature>
<dbReference type="PIRSF" id="PIRSF006060">
    <property type="entry name" value="AA_transporter"/>
    <property type="match status" value="1"/>
</dbReference>
<feature type="transmembrane region" description="Helical" evidence="7">
    <location>
        <begin position="355"/>
        <end position="376"/>
    </location>
</feature>
<keyword evidence="2" id="KW-0813">Transport</keyword>
<evidence type="ECO:0000256" key="3">
    <source>
        <dbReference type="ARBA" id="ARBA00022692"/>
    </source>
</evidence>
<evidence type="ECO:0000313" key="10">
    <source>
        <dbReference type="Proteomes" id="UP001649381"/>
    </source>
</evidence>
<feature type="transmembrane region" description="Helical" evidence="7">
    <location>
        <begin position="411"/>
        <end position="429"/>
    </location>
</feature>
<dbReference type="Gene3D" id="1.20.1740.10">
    <property type="entry name" value="Amino acid/polyamine transporter I"/>
    <property type="match status" value="1"/>
</dbReference>
<proteinExistence type="predicted"/>
<evidence type="ECO:0000256" key="4">
    <source>
        <dbReference type="ARBA" id="ARBA00022970"/>
    </source>
</evidence>
<dbReference type="PANTHER" id="PTHR43495:SF5">
    <property type="entry name" value="GAMMA-AMINOBUTYRIC ACID PERMEASE"/>
    <property type="match status" value="1"/>
</dbReference>
<sequence length="438" mass="47846">MKKCVDAPALSWWQLSLIGVGCIIGTGFFLGSSIAIQKSGPSVLIAFFLAAVGTYIVFNAMARMTVEYPERGSFRTFAKKAYGKSAGFGAGWIFWTSEMLIMGSQLTALAIFTQVWFPSLPLWLLATVYAVIGLTIILLGVDDFERVENIFGLIKVAAIIMFIIIGSLALFGVLEVKKESVMEQQGLGTYFEKGTIGLWTALIYAFYTFGGIEVMGLMATELKDKGDAPKSGKLMLIALAVMYKVSIGFVLLLVSWKEISIDESPFLTALNDYNLPYIPHVFNGMLIVAGFSTMVAALYGVTTMIVTLSKDGDAPKAFSKKGRLDVPVPALVLTAGGLIASIVISLIFPEKMYEYITTAAGLMLLYTWLLILLSFVKLMKKNMWDWMKISLGGVLILLAVSGTLFDETSRPGLYVSLLFLIIIGSTAWLRNLKKSDVV</sequence>
<evidence type="ECO:0000256" key="6">
    <source>
        <dbReference type="ARBA" id="ARBA00023136"/>
    </source>
</evidence>
<comment type="subcellular location">
    <subcellularLocation>
        <location evidence="1">Membrane</location>
        <topology evidence="1">Multi-pass membrane protein</topology>
    </subcellularLocation>
</comment>
<feature type="transmembrane region" description="Helical" evidence="7">
    <location>
        <begin position="388"/>
        <end position="405"/>
    </location>
</feature>
<name>A0ABS9GXM5_9BACL</name>
<evidence type="ECO:0000313" key="9">
    <source>
        <dbReference type="EMBL" id="MCF6136440.1"/>
    </source>
</evidence>
<dbReference type="EMBL" id="JAKIJS010000001">
    <property type="protein sequence ID" value="MCF6136440.1"/>
    <property type="molecule type" value="Genomic_DNA"/>
</dbReference>
<feature type="transmembrane region" description="Helical" evidence="7">
    <location>
        <begin position="196"/>
        <end position="222"/>
    </location>
</feature>
<evidence type="ECO:0000259" key="8">
    <source>
        <dbReference type="Pfam" id="PF00324"/>
    </source>
</evidence>
<feature type="transmembrane region" description="Helical" evidence="7">
    <location>
        <begin position="42"/>
        <end position="61"/>
    </location>
</feature>
<keyword evidence="10" id="KW-1185">Reference proteome</keyword>
<comment type="caution">
    <text evidence="9">The sequence shown here is derived from an EMBL/GenBank/DDBJ whole genome shotgun (WGS) entry which is preliminary data.</text>
</comment>